<reference evidence="2" key="1">
    <citation type="submission" date="2022-09" db="EMBL/GenBank/DDBJ databases">
        <title>Aureispira anguillicida sp. nov., isolated from Leptocephalus of Japanese eel Anguilla japonica.</title>
        <authorList>
            <person name="Yuasa K."/>
            <person name="Mekata T."/>
            <person name="Ikunari K."/>
        </authorList>
    </citation>
    <scope>NUCLEOTIDE SEQUENCE</scope>
    <source>
        <strain evidence="2">EL160426</strain>
    </source>
</reference>
<dbReference type="KEGG" id="aup:AsAng_0019770"/>
<feature type="transmembrane region" description="Helical" evidence="1">
    <location>
        <begin position="12"/>
        <end position="31"/>
    </location>
</feature>
<evidence type="ECO:0000313" key="3">
    <source>
        <dbReference type="Proteomes" id="UP001060919"/>
    </source>
</evidence>
<protein>
    <submittedName>
        <fullName evidence="2">Uncharacterized protein</fullName>
    </submittedName>
</protein>
<accession>A0A915YDX5</accession>
<keyword evidence="1" id="KW-1133">Transmembrane helix</keyword>
<proteinExistence type="predicted"/>
<dbReference type="EMBL" id="AP026867">
    <property type="protein sequence ID" value="BDS11265.1"/>
    <property type="molecule type" value="Genomic_DNA"/>
</dbReference>
<keyword evidence="3" id="KW-1185">Reference proteome</keyword>
<name>A0A915YDX5_9BACT</name>
<sequence>MIKKIGKRLLKALGIVIALLLVAFAVLYLVYNQPLPEGKQGAEAEALANKMLQAVNQEAWDSTNYVEWTFVGMHDFVWDKKRHLVKVSWKDYSVLLNPNTMKGKIYRDGQEQAEDPSILETAYSYFTNDAFWMNGYVQIRNGNPELRAVDLEDGTKGLLVTYPTGGVTPGDSYLWMLNEDGLPKAWRMWVGIIPIGGIEVSWENWKTLASGAKIAQNHNAGIADIAITNIKSYQTWQEGGWDEDIFAPILGD</sequence>
<evidence type="ECO:0000256" key="1">
    <source>
        <dbReference type="SAM" id="Phobius"/>
    </source>
</evidence>
<dbReference type="Proteomes" id="UP001060919">
    <property type="component" value="Chromosome"/>
</dbReference>
<keyword evidence="1" id="KW-0812">Transmembrane</keyword>
<dbReference type="RefSeq" id="WP_264792464.1">
    <property type="nucleotide sequence ID" value="NZ_AP026867.1"/>
</dbReference>
<organism evidence="2 3">
    <name type="scientific">Aureispira anguillae</name>
    <dbReference type="NCBI Taxonomy" id="2864201"/>
    <lineage>
        <taxon>Bacteria</taxon>
        <taxon>Pseudomonadati</taxon>
        <taxon>Bacteroidota</taxon>
        <taxon>Saprospiria</taxon>
        <taxon>Saprospirales</taxon>
        <taxon>Saprospiraceae</taxon>
        <taxon>Aureispira</taxon>
    </lineage>
</organism>
<gene>
    <name evidence="2" type="ORF">AsAng_0019770</name>
</gene>
<dbReference type="AlphaFoldDB" id="A0A915YDX5"/>
<keyword evidence="1" id="KW-0472">Membrane</keyword>
<evidence type="ECO:0000313" key="2">
    <source>
        <dbReference type="EMBL" id="BDS11265.1"/>
    </source>
</evidence>